<name>Q6BWN5_DEBHA</name>
<feature type="region of interest" description="Disordered" evidence="1">
    <location>
        <begin position="1"/>
        <end position="66"/>
    </location>
</feature>
<sequence>MTMAENTSKPSENDNKHGGDKAIDKSHDKHEGEKWESTSTEMSTSPSKPDGTNSKKHLLSTSSREGIQVASKITPTRLANLLIRKGPLPIRHITSQLSIEVHGFEMLSLSKQRRLIMAAMEQVDPENNVVFEKIGWGQWAVRKVDSDYIVTEGTEKLEEEGEKKQINVHELRNQTGLKLGWSKKQQEDKMRRESITNRQANLHNLKLPNEQMGDMSAAIESDSESDYALSEIDDDADIDVDDDSDDDDEDDDEELFTFDQDDDGRYKTFKQTKSPPIKFANRVPLKFSPPPGGASRRKSSSSNNASISKHTQSYPHAHRNIFNRSRLNSIENFDNYILSSAKNSNVSINSPPPPVTTTISSSPLASWNSSYIQHNVTTSPEGIDSIATAMTGGRKSSFNESHLRSTLSSSLPRNSPHTNSHFHSQSNLHPSSAAQSPPTNSGSGKPVATQRQKQNENISDTDEEDWATIGAESLRKSHQQMKNDPESIENGHKSTDNDQADERAAAFALVDLMSV</sequence>
<dbReference type="GO" id="GO:0043565">
    <property type="term" value="F:sequence-specific DNA binding"/>
    <property type="evidence" value="ECO:0007669"/>
    <property type="project" value="TreeGrafter"/>
</dbReference>
<feature type="region of interest" description="Disordered" evidence="1">
    <location>
        <begin position="393"/>
        <end position="499"/>
    </location>
</feature>
<evidence type="ECO:0000313" key="2">
    <source>
        <dbReference type="EMBL" id="CAG85388.2"/>
    </source>
</evidence>
<feature type="region of interest" description="Disordered" evidence="1">
    <location>
        <begin position="179"/>
        <end position="319"/>
    </location>
</feature>
<dbReference type="GO" id="GO:0000432">
    <property type="term" value="P:positive regulation of transcription from RNA polymerase II promoter by glucose"/>
    <property type="evidence" value="ECO:0007669"/>
    <property type="project" value="TreeGrafter"/>
</dbReference>
<dbReference type="EMBL" id="CR382134">
    <property type="protein sequence ID" value="CAG85388.2"/>
    <property type="molecule type" value="Genomic_DNA"/>
</dbReference>
<feature type="compositionally biased region" description="Acidic residues" evidence="1">
    <location>
        <begin position="221"/>
        <end position="262"/>
    </location>
</feature>
<dbReference type="Pfam" id="PF10330">
    <property type="entry name" value="Stb3"/>
    <property type="match status" value="1"/>
</dbReference>
<dbReference type="KEGG" id="dha:DEHA2B09944g"/>
<organism evidence="2 3">
    <name type="scientific">Debaryomyces hansenii (strain ATCC 36239 / CBS 767 / BCRC 21394 / JCM 1990 / NBRC 0083 / IGC 2968)</name>
    <name type="common">Yeast</name>
    <name type="synonym">Torulaspora hansenii</name>
    <dbReference type="NCBI Taxonomy" id="284592"/>
    <lineage>
        <taxon>Eukaryota</taxon>
        <taxon>Fungi</taxon>
        <taxon>Dikarya</taxon>
        <taxon>Ascomycota</taxon>
        <taxon>Saccharomycotina</taxon>
        <taxon>Pichiomycetes</taxon>
        <taxon>Debaryomycetaceae</taxon>
        <taxon>Debaryomyces</taxon>
    </lineage>
</organism>
<proteinExistence type="predicted"/>
<dbReference type="PANTHER" id="PTHR28164:SF1">
    <property type="entry name" value="PROTEIN STB3"/>
    <property type="match status" value="1"/>
</dbReference>
<dbReference type="OrthoDB" id="5391991at2759"/>
<evidence type="ECO:0000313" key="3">
    <source>
        <dbReference type="Proteomes" id="UP000000599"/>
    </source>
</evidence>
<feature type="compositionally biased region" description="Low complexity" evidence="1">
    <location>
        <begin position="37"/>
        <end position="47"/>
    </location>
</feature>
<dbReference type="PANTHER" id="PTHR28164">
    <property type="entry name" value="PROTEIN STB3"/>
    <property type="match status" value="1"/>
</dbReference>
<feature type="compositionally biased region" description="Low complexity" evidence="1">
    <location>
        <begin position="300"/>
        <end position="309"/>
    </location>
</feature>
<feature type="compositionally biased region" description="Basic and acidic residues" evidence="1">
    <location>
        <begin position="184"/>
        <end position="195"/>
    </location>
</feature>
<feature type="region of interest" description="Disordered" evidence="1">
    <location>
        <begin position="344"/>
        <end position="363"/>
    </location>
</feature>
<dbReference type="HOGENOM" id="CLU_020170_0_0_1"/>
<dbReference type="GO" id="GO:0005634">
    <property type="term" value="C:nucleus"/>
    <property type="evidence" value="ECO:0007669"/>
    <property type="project" value="TreeGrafter"/>
</dbReference>
<accession>Q6BWN5</accession>
<dbReference type="AlphaFoldDB" id="Q6BWN5"/>
<gene>
    <name evidence="2" type="ordered locus">DEHA2B09944g</name>
</gene>
<dbReference type="eggNOG" id="ENOG502QW7S">
    <property type="taxonomic scope" value="Eukaryota"/>
</dbReference>
<dbReference type="VEuPathDB" id="FungiDB:DEHA2B09944g"/>
<keyword evidence="3" id="KW-1185">Reference proteome</keyword>
<dbReference type="GeneID" id="2913308"/>
<dbReference type="FunCoup" id="Q6BWN5">
    <property type="interactions" value="72"/>
</dbReference>
<dbReference type="InParanoid" id="Q6BWN5"/>
<feature type="compositionally biased region" description="Polar residues" evidence="1">
    <location>
        <begin position="394"/>
        <end position="458"/>
    </location>
</feature>
<dbReference type="STRING" id="284592.Q6BWN5"/>
<feature type="compositionally biased region" description="Basic and acidic residues" evidence="1">
    <location>
        <begin position="11"/>
        <end position="36"/>
    </location>
</feature>
<evidence type="ECO:0000256" key="1">
    <source>
        <dbReference type="SAM" id="MobiDB-lite"/>
    </source>
</evidence>
<dbReference type="RefSeq" id="XP_457384.2">
    <property type="nucleotide sequence ID" value="XM_457384.1"/>
</dbReference>
<protein>
    <submittedName>
        <fullName evidence="2">DEHA2B09944p</fullName>
    </submittedName>
</protein>
<feature type="compositionally biased region" description="Basic and acidic residues" evidence="1">
    <location>
        <begin position="481"/>
        <end position="499"/>
    </location>
</feature>
<dbReference type="OMA" id="FAKIGWG"/>
<feature type="compositionally biased region" description="Polar residues" evidence="1">
    <location>
        <begin position="1"/>
        <end position="10"/>
    </location>
</feature>
<reference evidence="2 3" key="1">
    <citation type="journal article" date="2004" name="Nature">
        <title>Genome evolution in yeasts.</title>
        <authorList>
            <consortium name="Genolevures"/>
            <person name="Dujon B."/>
            <person name="Sherman D."/>
            <person name="Fischer G."/>
            <person name="Durrens P."/>
            <person name="Casaregola S."/>
            <person name="Lafontaine I."/>
            <person name="de Montigny J."/>
            <person name="Marck C."/>
            <person name="Neuveglise C."/>
            <person name="Talla E."/>
            <person name="Goffard N."/>
            <person name="Frangeul L."/>
            <person name="Aigle M."/>
            <person name="Anthouard V."/>
            <person name="Babour A."/>
            <person name="Barbe V."/>
            <person name="Barnay S."/>
            <person name="Blanchin S."/>
            <person name="Beckerich J.M."/>
            <person name="Beyne E."/>
            <person name="Bleykasten C."/>
            <person name="Boisrame A."/>
            <person name="Boyer J."/>
            <person name="Cattolico L."/>
            <person name="Confanioleri F."/>
            <person name="de Daruvar A."/>
            <person name="Despons L."/>
            <person name="Fabre E."/>
            <person name="Fairhead C."/>
            <person name="Ferry-Dumazet H."/>
            <person name="Groppi A."/>
            <person name="Hantraye F."/>
            <person name="Hennequin C."/>
            <person name="Jauniaux N."/>
            <person name="Joyet P."/>
            <person name="Kachouri R."/>
            <person name="Kerrest A."/>
            <person name="Koszul R."/>
            <person name="Lemaire M."/>
            <person name="Lesur I."/>
            <person name="Ma L."/>
            <person name="Muller H."/>
            <person name="Nicaud J.M."/>
            <person name="Nikolski M."/>
            <person name="Oztas S."/>
            <person name="Ozier-Kalogeropoulos O."/>
            <person name="Pellenz S."/>
            <person name="Potier S."/>
            <person name="Richard G.F."/>
            <person name="Straub M.L."/>
            <person name="Suleau A."/>
            <person name="Swennene D."/>
            <person name="Tekaia F."/>
            <person name="Wesolowski-Louvel M."/>
            <person name="Westhof E."/>
            <person name="Wirth B."/>
            <person name="Zeniou-Meyer M."/>
            <person name="Zivanovic I."/>
            <person name="Bolotin-Fukuhara M."/>
            <person name="Thierry A."/>
            <person name="Bouchier C."/>
            <person name="Caudron B."/>
            <person name="Scarpelli C."/>
            <person name="Gaillardin C."/>
            <person name="Weissenbach J."/>
            <person name="Wincker P."/>
            <person name="Souciet J.L."/>
        </authorList>
    </citation>
    <scope>NUCLEOTIDE SEQUENCE [LARGE SCALE GENOMIC DNA]</scope>
    <source>
        <strain evidence="3">ATCC 36239 / CBS 767 / BCRC 21394 / JCM 1990 / NBRC 0083 / IGC 2968</strain>
    </source>
</reference>
<dbReference type="Proteomes" id="UP000000599">
    <property type="component" value="Chromosome B"/>
</dbReference>
<dbReference type="InterPro" id="IPR018818">
    <property type="entry name" value="Stb3"/>
</dbReference>